<sequence length="216" mass="24643">MTKLSERVEILEIKNGYKLFQIAYAGNGRYLLYKVFTPWYGFLNVLPFICVTRPAQIIGEDQALLYSYKREVNKTDKGIRTSLAMIIAVILGDTALVLTSVMNIYGIKQLLLVLGVGLWLIIHIIYGQKASEKNELIRNYQPNTTVSLQSNNLIGRFIVLVFFLLTLIPMPNFQIFIIPFFGFHLLPMLFDFYPDQKSLAETGNKIMIFGETGICE</sequence>
<dbReference type="OrthoDB" id="9833282at2"/>
<dbReference type="Proteomes" id="UP000371977">
    <property type="component" value="Unassembled WGS sequence"/>
</dbReference>
<keyword evidence="1" id="KW-0812">Transmembrane</keyword>
<feature type="transmembrane region" description="Helical" evidence="1">
    <location>
        <begin position="83"/>
        <end position="104"/>
    </location>
</feature>
<feature type="transmembrane region" description="Helical" evidence="1">
    <location>
        <begin position="110"/>
        <end position="127"/>
    </location>
</feature>
<comment type="caution">
    <text evidence="2">The sequence shown here is derived from an EMBL/GenBank/DDBJ whole genome shotgun (WGS) entry which is preliminary data.</text>
</comment>
<organism evidence="2 3">
    <name type="scientific">Weissella muntiaci</name>
    <dbReference type="NCBI Taxonomy" id="2508881"/>
    <lineage>
        <taxon>Bacteria</taxon>
        <taxon>Bacillati</taxon>
        <taxon>Bacillota</taxon>
        <taxon>Bacilli</taxon>
        <taxon>Lactobacillales</taxon>
        <taxon>Lactobacillaceae</taxon>
        <taxon>Weissella</taxon>
    </lineage>
</organism>
<keyword evidence="3" id="KW-1185">Reference proteome</keyword>
<gene>
    <name evidence="2" type="ORF">ESZ50_07420</name>
</gene>
<protein>
    <submittedName>
        <fullName evidence="2">Uncharacterized protein</fullName>
    </submittedName>
</protein>
<keyword evidence="1" id="KW-1133">Transmembrane helix</keyword>
<reference evidence="2 3" key="1">
    <citation type="submission" date="2019-01" db="EMBL/GenBank/DDBJ databases">
        <title>Weissella sp. nov., a novel lactic acid bacterium isolated from animal feces.</title>
        <authorList>
            <person name="Wang L.-T."/>
        </authorList>
    </citation>
    <scope>NUCLEOTIDE SEQUENCE [LARGE SCALE GENOMIC DNA]</scope>
    <source>
        <strain evidence="2 3">8H-2</strain>
    </source>
</reference>
<dbReference type="EMBL" id="SDGZ01000015">
    <property type="protein sequence ID" value="TYC49067.1"/>
    <property type="molecule type" value="Genomic_DNA"/>
</dbReference>
<evidence type="ECO:0000313" key="3">
    <source>
        <dbReference type="Proteomes" id="UP000371977"/>
    </source>
</evidence>
<dbReference type="RefSeq" id="WP_148622929.1">
    <property type="nucleotide sequence ID" value="NZ_SDGZ01000015.1"/>
</dbReference>
<evidence type="ECO:0000256" key="1">
    <source>
        <dbReference type="SAM" id="Phobius"/>
    </source>
</evidence>
<evidence type="ECO:0000313" key="2">
    <source>
        <dbReference type="EMBL" id="TYC49067.1"/>
    </source>
</evidence>
<proteinExistence type="predicted"/>
<accession>A0A6C2C5E0</accession>
<dbReference type="AlphaFoldDB" id="A0A6C2C5E0"/>
<keyword evidence="1" id="KW-0472">Membrane</keyword>
<name>A0A6C2C5E0_9LACO</name>